<gene>
    <name evidence="3" type="ORF">PVK06_028184</name>
</gene>
<feature type="compositionally biased region" description="Polar residues" evidence="1">
    <location>
        <begin position="629"/>
        <end position="639"/>
    </location>
</feature>
<feature type="region of interest" description="Disordered" evidence="1">
    <location>
        <begin position="436"/>
        <end position="476"/>
    </location>
</feature>
<name>A0ABR0P2D1_GOSAR</name>
<feature type="region of interest" description="Disordered" evidence="1">
    <location>
        <begin position="510"/>
        <end position="639"/>
    </location>
</feature>
<evidence type="ECO:0000259" key="2">
    <source>
        <dbReference type="Pfam" id="PF10536"/>
    </source>
</evidence>
<reference evidence="3 4" key="1">
    <citation type="submission" date="2023-03" db="EMBL/GenBank/DDBJ databases">
        <title>WGS of Gossypium arboreum.</title>
        <authorList>
            <person name="Yu D."/>
        </authorList>
    </citation>
    <scope>NUCLEOTIDE SEQUENCE [LARGE SCALE GENOMIC DNA]</scope>
    <source>
        <tissue evidence="3">Leaf</tissue>
    </source>
</reference>
<keyword evidence="4" id="KW-1185">Reference proteome</keyword>
<organism evidence="3 4">
    <name type="scientific">Gossypium arboreum</name>
    <name type="common">Tree cotton</name>
    <name type="synonym">Gossypium nanking</name>
    <dbReference type="NCBI Taxonomy" id="29729"/>
    <lineage>
        <taxon>Eukaryota</taxon>
        <taxon>Viridiplantae</taxon>
        <taxon>Streptophyta</taxon>
        <taxon>Embryophyta</taxon>
        <taxon>Tracheophyta</taxon>
        <taxon>Spermatophyta</taxon>
        <taxon>Magnoliopsida</taxon>
        <taxon>eudicotyledons</taxon>
        <taxon>Gunneridae</taxon>
        <taxon>Pentapetalae</taxon>
        <taxon>rosids</taxon>
        <taxon>malvids</taxon>
        <taxon>Malvales</taxon>
        <taxon>Malvaceae</taxon>
        <taxon>Malvoideae</taxon>
        <taxon>Gossypium</taxon>
    </lineage>
</organism>
<feature type="compositionally biased region" description="Pro residues" evidence="1">
    <location>
        <begin position="516"/>
        <end position="543"/>
    </location>
</feature>
<evidence type="ECO:0000313" key="3">
    <source>
        <dbReference type="EMBL" id="KAK5812745.1"/>
    </source>
</evidence>
<dbReference type="InterPro" id="IPR019557">
    <property type="entry name" value="AminoTfrase-like_pln_mobile"/>
</dbReference>
<protein>
    <recommendedName>
        <fullName evidence="2">Aminotransferase-like plant mobile domain-containing protein</fullName>
    </recommendedName>
</protein>
<comment type="caution">
    <text evidence="3">The sequence shown here is derived from an EMBL/GenBank/DDBJ whole genome shotgun (WGS) entry which is preliminary data.</text>
</comment>
<dbReference type="EMBL" id="JARKNE010000008">
    <property type="protein sequence ID" value="KAK5812745.1"/>
    <property type="molecule type" value="Genomic_DNA"/>
</dbReference>
<dbReference type="Pfam" id="PF10536">
    <property type="entry name" value="PMD"/>
    <property type="match status" value="1"/>
</dbReference>
<feature type="compositionally biased region" description="Basic and acidic residues" evidence="1">
    <location>
        <begin position="606"/>
        <end position="624"/>
    </location>
</feature>
<dbReference type="InterPro" id="IPR044824">
    <property type="entry name" value="MAIN-like"/>
</dbReference>
<feature type="compositionally biased region" description="Acidic residues" evidence="1">
    <location>
        <begin position="454"/>
        <end position="467"/>
    </location>
</feature>
<dbReference type="PANTHER" id="PTHR46033">
    <property type="entry name" value="PROTEIN MAIN-LIKE 2"/>
    <property type="match status" value="1"/>
</dbReference>
<dbReference type="Proteomes" id="UP001358586">
    <property type="component" value="Chromosome 8"/>
</dbReference>
<evidence type="ECO:0000256" key="1">
    <source>
        <dbReference type="SAM" id="MobiDB-lite"/>
    </source>
</evidence>
<feature type="compositionally biased region" description="Low complexity" evidence="1">
    <location>
        <begin position="544"/>
        <end position="557"/>
    </location>
</feature>
<dbReference type="PANTHER" id="PTHR46033:SF8">
    <property type="entry name" value="PROTEIN MAINTENANCE OF MERISTEMS-LIKE"/>
    <property type="match status" value="1"/>
</dbReference>
<feature type="compositionally biased region" description="Pro residues" evidence="1">
    <location>
        <begin position="558"/>
        <end position="571"/>
    </location>
</feature>
<accession>A0ABR0P2D1</accession>
<proteinExistence type="predicted"/>
<sequence length="639" mass="72070">MFPALEAGAKKSKDLWQMDSLIDNTNHISSNINEMVEYRALKARIHSVGFQPDERLIPFLELAGFGSAALIRTFSLRYDLIFALVERWRPETHTFHLPCGECTITLEDVALQLGLPIDGNAVTGVSLISRPARLCYDLLGRSPSEGKFQTLRFSWLKANFEYLPSTAIELEVMQAARAYIMHLIGGVLMPDTHGSEVHLMYLPLLSNLHNTRSYSWGSAVLAVLYRKLCRTTDASAVDIGGCLILLQSWALYRMPFLASISHQSYVFPLVNRWSTNPGIGRSYTVPIYRLMIENHFGEGFIWMPYSVPEVTAVIPSYAHVHSHLWCISAPLIQFQTVKWYHGDRVLRQFGCIQYILTQPVRLNEQLHCMTRRGRHGTDWGDEHSEYITMWNNRFSRLPQMHRCLDLRPSPQYLQWYYEKGKPFLFGGRSMVVPPHTTRIGQHLPDPYHAPAPEVELEPEPEPEPEPDPELHSGSSSYYPDFGGNDYFSGSSAHGYYSDFDTFSPLPHQYSTTSTSYPPPYSAPSGSYPPPYSAPSGSYPPPYSTPAGSYPPSYSAPPESYPSPFSSPPGPYPASFSTPPGPYPAPFSTLPGSSSSVALESFSTPTHMDEENVDHRSRLQRERRAPQRYTPRTTPSNHQF</sequence>
<feature type="domain" description="Aminotransferase-like plant mobile" evidence="2">
    <location>
        <begin position="64"/>
        <end position="416"/>
    </location>
</feature>
<evidence type="ECO:0000313" key="4">
    <source>
        <dbReference type="Proteomes" id="UP001358586"/>
    </source>
</evidence>
<feature type="compositionally biased region" description="Polar residues" evidence="1">
    <location>
        <begin position="589"/>
        <end position="605"/>
    </location>
</feature>